<dbReference type="AlphaFoldDB" id="A0A9X1UMN4"/>
<reference evidence="3" key="1">
    <citation type="submission" date="2022-01" db="EMBL/GenBank/DDBJ databases">
        <title>Genome sequence and assembly of Parabukholderia sp. RG36.</title>
        <authorList>
            <person name="Chhetri G."/>
        </authorList>
    </citation>
    <scope>NUCLEOTIDE SEQUENCE</scope>
    <source>
        <strain evidence="3">RG36</strain>
    </source>
</reference>
<comment type="caution">
    <text evidence="3">The sequence shown here is derived from an EMBL/GenBank/DDBJ whole genome shotgun (WGS) entry which is preliminary data.</text>
</comment>
<dbReference type="InterPro" id="IPR052159">
    <property type="entry name" value="Competence_DNA_uptake"/>
</dbReference>
<name>A0A9X1UMN4_9BURK</name>
<evidence type="ECO:0000313" key="3">
    <source>
        <dbReference type="EMBL" id="MCG5077917.1"/>
    </source>
</evidence>
<accession>A0A9X1UMN4</accession>
<keyword evidence="1" id="KW-0472">Membrane</keyword>
<evidence type="ECO:0000313" key="4">
    <source>
        <dbReference type="Proteomes" id="UP001139308"/>
    </source>
</evidence>
<dbReference type="PANTHER" id="PTHR30619:SF1">
    <property type="entry name" value="RECOMBINATION PROTEIN 2"/>
    <property type="match status" value="1"/>
</dbReference>
<dbReference type="EMBL" id="JAKLJA010000045">
    <property type="protein sequence ID" value="MCG5077917.1"/>
    <property type="molecule type" value="Genomic_DNA"/>
</dbReference>
<proteinExistence type="predicted"/>
<dbReference type="PANTHER" id="PTHR30619">
    <property type="entry name" value="DNA INTERNALIZATION/COMPETENCE PROTEIN COMEC/REC2"/>
    <property type="match status" value="1"/>
</dbReference>
<gene>
    <name evidence="3" type="ORF">L5014_32015</name>
</gene>
<dbReference type="Proteomes" id="UP001139308">
    <property type="component" value="Unassembled WGS sequence"/>
</dbReference>
<protein>
    <submittedName>
        <fullName evidence="3">DUF4131 domain-containing protein</fullName>
    </submittedName>
</protein>
<dbReference type="InterPro" id="IPR025405">
    <property type="entry name" value="DUF4131"/>
</dbReference>
<organism evidence="3 4">
    <name type="scientific">Paraburkholderia tagetis</name>
    <dbReference type="NCBI Taxonomy" id="2913261"/>
    <lineage>
        <taxon>Bacteria</taxon>
        <taxon>Pseudomonadati</taxon>
        <taxon>Pseudomonadota</taxon>
        <taxon>Betaproteobacteria</taxon>
        <taxon>Burkholderiales</taxon>
        <taxon>Burkholderiaceae</taxon>
        <taxon>Paraburkholderia</taxon>
    </lineage>
</organism>
<evidence type="ECO:0000259" key="2">
    <source>
        <dbReference type="Pfam" id="PF13567"/>
    </source>
</evidence>
<feature type="domain" description="DUF4131" evidence="2">
    <location>
        <begin position="25"/>
        <end position="201"/>
    </location>
</feature>
<keyword evidence="1" id="KW-0812">Transmembrane</keyword>
<sequence>MRAVWCGFALGVIVLQRQTALPGRGAWFGLTVAAALAVLGAVWMLRDATRGAGRAGGMTGVRTFAGWTAVVVASACAGFGYGAWRAELRLAEALPAAWQARDIDVTGHIARMLAHDESRASFLFAVESWSARAPGAKLPQLIQLTWVARDAPLPRIEPGARWRLTVRLKRPHGEGNFGLRDPETTLLSRGVRATGYVNRPEHARRLAADAQGMGVRIERVRSAVRARIDAVLADAPHRGIVVALATGAQDAVSDADWRLLRNTGTSHLVAMLW</sequence>
<dbReference type="RefSeq" id="WP_238467809.1">
    <property type="nucleotide sequence ID" value="NZ_JAKLJA010000045.1"/>
</dbReference>
<keyword evidence="4" id="KW-1185">Reference proteome</keyword>
<dbReference type="Pfam" id="PF13567">
    <property type="entry name" value="DUF4131"/>
    <property type="match status" value="1"/>
</dbReference>
<feature type="transmembrane region" description="Helical" evidence="1">
    <location>
        <begin position="65"/>
        <end position="84"/>
    </location>
</feature>
<evidence type="ECO:0000256" key="1">
    <source>
        <dbReference type="SAM" id="Phobius"/>
    </source>
</evidence>
<feature type="transmembrane region" description="Helical" evidence="1">
    <location>
        <begin position="27"/>
        <end position="45"/>
    </location>
</feature>
<keyword evidence="1" id="KW-1133">Transmembrane helix</keyword>